<dbReference type="PaxDb" id="2903-EOD08880"/>
<dbReference type="RefSeq" id="XP_005761309.1">
    <property type="nucleotide sequence ID" value="XM_005761252.1"/>
</dbReference>
<dbReference type="KEGG" id="ehx:EMIHUDRAFT_471051"/>
<dbReference type="HOGENOM" id="CLU_1392475_0_0_1"/>
<name>A0A0D3IC95_EMIH1</name>
<keyword evidence="2" id="KW-0732">Signal</keyword>
<evidence type="ECO:0000313" key="4">
    <source>
        <dbReference type="EnsemblProtists" id="EOD08880"/>
    </source>
</evidence>
<feature type="signal peptide" evidence="2">
    <location>
        <begin position="1"/>
        <end position="22"/>
    </location>
</feature>
<dbReference type="EnsemblProtists" id="EOD26284">
    <property type="protein sequence ID" value="EOD26284"/>
    <property type="gene ID" value="EMIHUDRAFT_469005"/>
</dbReference>
<dbReference type="KEGG" id="ehx:EMIHUDRAFT_469005"/>
<dbReference type="PRINTS" id="PR00421">
    <property type="entry name" value="THIOREDOXIN"/>
</dbReference>
<evidence type="ECO:0000256" key="1">
    <source>
        <dbReference type="ARBA" id="ARBA00023157"/>
    </source>
</evidence>
<keyword evidence="5" id="KW-1185">Reference proteome</keyword>
<dbReference type="GeneID" id="17271830"/>
<dbReference type="RefSeq" id="XP_005778713.1">
    <property type="nucleotide sequence ID" value="XM_005778656.1"/>
</dbReference>
<protein>
    <recommendedName>
        <fullName evidence="3">Thioredoxin domain-containing protein</fullName>
    </recommendedName>
</protein>
<dbReference type="PROSITE" id="PS51352">
    <property type="entry name" value="THIOREDOXIN_2"/>
    <property type="match status" value="1"/>
</dbReference>
<feature type="chain" id="PRO_5044053475" description="Thioredoxin domain-containing protein" evidence="2">
    <location>
        <begin position="23"/>
        <end position="196"/>
    </location>
</feature>
<dbReference type="STRING" id="2903.R1D2N8"/>
<dbReference type="InterPro" id="IPR013766">
    <property type="entry name" value="Thioredoxin_domain"/>
</dbReference>
<dbReference type="GeneID" id="17255032"/>
<dbReference type="Proteomes" id="UP000013827">
    <property type="component" value="Unassembled WGS sequence"/>
</dbReference>
<reference evidence="4" key="2">
    <citation type="submission" date="2024-10" db="UniProtKB">
        <authorList>
            <consortium name="EnsemblProtists"/>
        </authorList>
    </citation>
    <scope>IDENTIFICATION</scope>
</reference>
<dbReference type="EnsemblProtists" id="EOD08880">
    <property type="protein sequence ID" value="EOD08880"/>
    <property type="gene ID" value="EMIHUDRAFT_471051"/>
</dbReference>
<organism evidence="4 5">
    <name type="scientific">Emiliania huxleyi (strain CCMP1516)</name>
    <dbReference type="NCBI Taxonomy" id="280463"/>
    <lineage>
        <taxon>Eukaryota</taxon>
        <taxon>Haptista</taxon>
        <taxon>Haptophyta</taxon>
        <taxon>Prymnesiophyceae</taxon>
        <taxon>Isochrysidales</taxon>
        <taxon>Noelaerhabdaceae</taxon>
        <taxon>Emiliania</taxon>
    </lineage>
</organism>
<proteinExistence type="predicted"/>
<dbReference type="PANTHER" id="PTHR46115">
    <property type="entry name" value="THIOREDOXIN-LIKE PROTEIN 1"/>
    <property type="match status" value="1"/>
</dbReference>
<dbReference type="Gene3D" id="3.40.30.10">
    <property type="entry name" value="Glutaredoxin"/>
    <property type="match status" value="1"/>
</dbReference>
<reference evidence="5" key="1">
    <citation type="journal article" date="2013" name="Nature">
        <title>Pan genome of the phytoplankton Emiliania underpins its global distribution.</title>
        <authorList>
            <person name="Read B.A."/>
            <person name="Kegel J."/>
            <person name="Klute M.J."/>
            <person name="Kuo A."/>
            <person name="Lefebvre S.C."/>
            <person name="Maumus F."/>
            <person name="Mayer C."/>
            <person name="Miller J."/>
            <person name="Monier A."/>
            <person name="Salamov A."/>
            <person name="Young J."/>
            <person name="Aguilar M."/>
            <person name="Claverie J.M."/>
            <person name="Frickenhaus S."/>
            <person name="Gonzalez K."/>
            <person name="Herman E.K."/>
            <person name="Lin Y.C."/>
            <person name="Napier J."/>
            <person name="Ogata H."/>
            <person name="Sarno A.F."/>
            <person name="Shmutz J."/>
            <person name="Schroeder D."/>
            <person name="de Vargas C."/>
            <person name="Verret F."/>
            <person name="von Dassow P."/>
            <person name="Valentin K."/>
            <person name="Van de Peer Y."/>
            <person name="Wheeler G."/>
            <person name="Dacks J.B."/>
            <person name="Delwiche C.F."/>
            <person name="Dyhrman S.T."/>
            <person name="Glockner G."/>
            <person name="John U."/>
            <person name="Richards T."/>
            <person name="Worden A.Z."/>
            <person name="Zhang X."/>
            <person name="Grigoriev I.V."/>
            <person name="Allen A.E."/>
            <person name="Bidle K."/>
            <person name="Borodovsky M."/>
            <person name="Bowler C."/>
            <person name="Brownlee C."/>
            <person name="Cock J.M."/>
            <person name="Elias M."/>
            <person name="Gladyshev V.N."/>
            <person name="Groth M."/>
            <person name="Guda C."/>
            <person name="Hadaegh A."/>
            <person name="Iglesias-Rodriguez M.D."/>
            <person name="Jenkins J."/>
            <person name="Jones B.M."/>
            <person name="Lawson T."/>
            <person name="Leese F."/>
            <person name="Lindquist E."/>
            <person name="Lobanov A."/>
            <person name="Lomsadze A."/>
            <person name="Malik S.B."/>
            <person name="Marsh M.E."/>
            <person name="Mackinder L."/>
            <person name="Mock T."/>
            <person name="Mueller-Roeber B."/>
            <person name="Pagarete A."/>
            <person name="Parker M."/>
            <person name="Probert I."/>
            <person name="Quesneville H."/>
            <person name="Raines C."/>
            <person name="Rensing S.A."/>
            <person name="Riano-Pachon D.M."/>
            <person name="Richier S."/>
            <person name="Rokitta S."/>
            <person name="Shiraiwa Y."/>
            <person name="Soanes D.M."/>
            <person name="van der Giezen M."/>
            <person name="Wahlund T.M."/>
            <person name="Williams B."/>
            <person name="Wilson W."/>
            <person name="Wolfe G."/>
            <person name="Wurch L.L."/>
        </authorList>
    </citation>
    <scope>NUCLEOTIDE SEQUENCE</scope>
</reference>
<keyword evidence="1" id="KW-1015">Disulfide bond</keyword>
<dbReference type="Pfam" id="PF00085">
    <property type="entry name" value="Thioredoxin"/>
    <property type="match status" value="1"/>
</dbReference>
<evidence type="ECO:0000313" key="5">
    <source>
        <dbReference type="Proteomes" id="UP000013827"/>
    </source>
</evidence>
<accession>A0A0D3IC95</accession>
<dbReference type="CDD" id="cd02947">
    <property type="entry name" value="TRX_family"/>
    <property type="match status" value="1"/>
</dbReference>
<evidence type="ECO:0000259" key="3">
    <source>
        <dbReference type="PROSITE" id="PS51352"/>
    </source>
</evidence>
<dbReference type="eggNOG" id="KOG0907">
    <property type="taxonomic scope" value="Eukaryota"/>
</dbReference>
<dbReference type="SUPFAM" id="SSF52833">
    <property type="entry name" value="Thioredoxin-like"/>
    <property type="match status" value="1"/>
</dbReference>
<evidence type="ECO:0000256" key="2">
    <source>
        <dbReference type="SAM" id="SignalP"/>
    </source>
</evidence>
<dbReference type="AlphaFoldDB" id="A0A0D3IC95"/>
<sequence>MHPLLWWAAVAVAAWCCVQVVACVVGRCLMGRRPFPDCGGKVTTVRSAQEWESLLAAAAAAGERVLIDCYATWCPPCRTAAPAFARMSYQYAGCRFAKLDVDAARDLAASLQVRAMPTFLLFGVPAPGCPHMVKLDGCQGWDEGRVRSLLESRGVARRPIAEAEAEEEADRAAAAAESDCCEGERCRLVKSPQDHV</sequence>
<feature type="domain" description="Thioredoxin" evidence="3">
    <location>
        <begin position="29"/>
        <end position="174"/>
    </location>
</feature>
<dbReference type="InterPro" id="IPR036249">
    <property type="entry name" value="Thioredoxin-like_sf"/>
</dbReference>